<protein>
    <submittedName>
        <fullName evidence="1">Uncharacterized protein</fullName>
    </submittedName>
</protein>
<dbReference type="EMBL" id="KV441549">
    <property type="protein sequence ID" value="OAG09884.1"/>
    <property type="molecule type" value="Genomic_DNA"/>
</dbReference>
<dbReference type="AlphaFoldDB" id="A0A177CQU2"/>
<dbReference type="InParanoid" id="A0A177CQU2"/>
<gene>
    <name evidence="1" type="ORF">CC84DRAFT_455999</name>
</gene>
<organism evidence="1 2">
    <name type="scientific">Paraphaeosphaeria sporulosa</name>
    <dbReference type="NCBI Taxonomy" id="1460663"/>
    <lineage>
        <taxon>Eukaryota</taxon>
        <taxon>Fungi</taxon>
        <taxon>Dikarya</taxon>
        <taxon>Ascomycota</taxon>
        <taxon>Pezizomycotina</taxon>
        <taxon>Dothideomycetes</taxon>
        <taxon>Pleosporomycetidae</taxon>
        <taxon>Pleosporales</taxon>
        <taxon>Massarineae</taxon>
        <taxon>Didymosphaeriaceae</taxon>
        <taxon>Paraphaeosphaeria</taxon>
    </lineage>
</organism>
<sequence length="175" mass="19692">MLRATVSSPTMATECNSVLQSLPQMRAPRRPKPRCCCRSPSTSPPGSPRCYPQFRPTIWVTSLTGTQLTDRPTNRINLPRGQAPFAANSSTCNTCLRTRYDDVLQLPYLFRTRPDAIGAFSTSQRLHLTARVQTRSRSAGRTTYRTFSSCCGWCPCHRASRRKRDSGCDVVCWQI</sequence>
<reference evidence="1 2" key="1">
    <citation type="submission" date="2016-05" db="EMBL/GenBank/DDBJ databases">
        <title>Comparative analysis of secretome profiles of manganese(II)-oxidizing ascomycete fungi.</title>
        <authorList>
            <consortium name="DOE Joint Genome Institute"/>
            <person name="Zeiner C.A."/>
            <person name="Purvine S.O."/>
            <person name="Zink E.M."/>
            <person name="Wu S."/>
            <person name="Pasa-Tolic L."/>
            <person name="Chaput D.L."/>
            <person name="Haridas S."/>
            <person name="Grigoriev I.V."/>
            <person name="Santelli C.M."/>
            <person name="Hansel C.M."/>
        </authorList>
    </citation>
    <scope>NUCLEOTIDE SEQUENCE [LARGE SCALE GENOMIC DNA]</scope>
    <source>
        <strain evidence="1 2">AP3s5-JAC2a</strain>
    </source>
</reference>
<accession>A0A177CQU2</accession>
<name>A0A177CQU2_9PLEO</name>
<proteinExistence type="predicted"/>
<dbReference type="RefSeq" id="XP_018040249.1">
    <property type="nucleotide sequence ID" value="XM_018186345.1"/>
</dbReference>
<evidence type="ECO:0000313" key="1">
    <source>
        <dbReference type="EMBL" id="OAG09884.1"/>
    </source>
</evidence>
<dbReference type="Proteomes" id="UP000077069">
    <property type="component" value="Unassembled WGS sequence"/>
</dbReference>
<keyword evidence="2" id="KW-1185">Reference proteome</keyword>
<dbReference type="GeneID" id="28769831"/>
<evidence type="ECO:0000313" key="2">
    <source>
        <dbReference type="Proteomes" id="UP000077069"/>
    </source>
</evidence>